<dbReference type="OrthoDB" id="20098at10239"/>
<dbReference type="RefSeq" id="YP_007236795.1">
    <property type="nucleotide sequence ID" value="NC_019917.1"/>
</dbReference>
<dbReference type="Pfam" id="PF13876">
    <property type="entry name" value="Phage_gp49_66"/>
    <property type="match status" value="1"/>
</dbReference>
<dbReference type="Proteomes" id="UP000009014">
    <property type="component" value="Segment"/>
</dbReference>
<proteinExistence type="predicted"/>
<reference evidence="1 2" key="1">
    <citation type="submission" date="2012-05" db="EMBL/GenBank/DDBJ databases">
        <title>Complete genome of the Bcep22-like bacteriophage BcepMigl.</title>
        <authorList>
            <person name="Gill J.J."/>
            <person name="Migl D.M."/>
            <person name="Summer E.J."/>
            <person name="Gonzlaez C.F."/>
            <person name="Young R."/>
        </authorList>
    </citation>
    <scope>NUCLEOTIDE SEQUENCE [LARGE SCALE GENOMIC DNA]</scope>
</reference>
<evidence type="ECO:0000313" key="2">
    <source>
        <dbReference type="Proteomes" id="UP000009014"/>
    </source>
</evidence>
<gene>
    <name evidence="1" type="ORF">BcepMigl_gp49</name>
</gene>
<organism evidence="1 2">
    <name type="scientific">Burkholderia phage BcepMigl</name>
    <dbReference type="NCBI Taxonomy" id="2886899"/>
    <lineage>
        <taxon>Viruses</taxon>
        <taxon>Duplodnaviria</taxon>
        <taxon>Heunggongvirae</taxon>
        <taxon>Uroviricota</taxon>
        <taxon>Caudoviricetes</taxon>
        <taxon>Lessievirus</taxon>
        <taxon>Lessievirus bcepmigl</taxon>
    </lineage>
</organism>
<accession>I6WLP7</accession>
<dbReference type="GeneID" id="14296464"/>
<dbReference type="KEGG" id="vg:14296464"/>
<name>I6WLP7_9CAUD</name>
<dbReference type="EMBL" id="JX104231">
    <property type="protein sequence ID" value="AFN39118.1"/>
    <property type="molecule type" value="Genomic_DNA"/>
</dbReference>
<dbReference type="InterPro" id="IPR025915">
    <property type="entry name" value="Phage_gp49_66"/>
</dbReference>
<keyword evidence="2" id="KW-1185">Reference proteome</keyword>
<evidence type="ECO:0000313" key="1">
    <source>
        <dbReference type="EMBL" id="AFN39118.1"/>
    </source>
</evidence>
<sequence length="131" mass="13918">MTQAQDQSIEQAILATGQTGRRVRMDQIDALMASLKVHAQRIDGTCSTIALAVLPNGFTVAIGHSACVDPAMFNAAIGVDVATADALAQARKKLWELEGYCLKKEIERVVLTDADALADLNGTPRPDNPTA</sequence>
<protein>
    <submittedName>
        <fullName evidence="1">Uncharacterized protein</fullName>
    </submittedName>
</protein>